<evidence type="ECO:0000259" key="13">
    <source>
        <dbReference type="Pfam" id="PF01728"/>
    </source>
</evidence>
<evidence type="ECO:0000256" key="1">
    <source>
        <dbReference type="ARBA" id="ARBA00022552"/>
    </source>
</evidence>
<evidence type="ECO:0000256" key="4">
    <source>
        <dbReference type="ARBA" id="ARBA00022691"/>
    </source>
</evidence>
<comment type="subcellular location">
    <subcellularLocation>
        <location evidence="11">Cytoplasm</location>
    </subcellularLocation>
</comment>
<evidence type="ECO:0000313" key="14">
    <source>
        <dbReference type="EMBL" id="AUN94764.1"/>
    </source>
</evidence>
<dbReference type="InterPro" id="IPR029063">
    <property type="entry name" value="SAM-dependent_MTases_sf"/>
</dbReference>
<dbReference type="AlphaFoldDB" id="A0A2I6S677"/>
<keyword evidence="2 11" id="KW-0489">Methyltransferase</keyword>
<gene>
    <name evidence="11" type="primary">rlmE</name>
    <name evidence="11" type="synonym">ftsJ</name>
    <name evidence="11" type="synonym">rrmJ</name>
    <name evidence="14" type="ORF">C0099_07350</name>
</gene>
<comment type="similarity">
    <text evidence="11">Belongs to the class I-like SAM-binding methyltransferase superfamily. RNA methyltransferase RlmE family.</text>
</comment>
<sequence>MKRTRTSKAWMMEHVNDAWVQRAKAEGYRSRAAYKLLEIDERDHLLKPAALVVDLGAAPGSWSQAVAKRVGSKGRVLALDLLEMEPVAGVEFIQGDFLEDEVLAELERRLDGAVVDVVLSDMAPNMSGIELADQARSIHLAELALDFCEHHLKPGGAFLVKVFQGPGFMEFRQAVQTRFKALHSRKPKASRDRSPEVYLLGTGFLGVR</sequence>
<feature type="binding site" evidence="11">
    <location>
        <position position="62"/>
    </location>
    <ligand>
        <name>S-adenosyl-L-methionine</name>
        <dbReference type="ChEBI" id="CHEBI:59789"/>
    </ligand>
</feature>
<evidence type="ECO:0000256" key="9">
    <source>
        <dbReference type="ARBA" id="ARBA00042745"/>
    </source>
</evidence>
<dbReference type="KEGG" id="atw:C0099_07350"/>
<dbReference type="Proteomes" id="UP000242205">
    <property type="component" value="Chromosome"/>
</dbReference>
<accession>A0A2I6S677</accession>
<dbReference type="InterPro" id="IPR015507">
    <property type="entry name" value="rRNA-MeTfrase_E"/>
</dbReference>
<evidence type="ECO:0000256" key="6">
    <source>
        <dbReference type="ARBA" id="ARBA00038861"/>
    </source>
</evidence>
<proteinExistence type="inferred from homology"/>
<evidence type="ECO:0000256" key="7">
    <source>
        <dbReference type="ARBA" id="ARBA00041129"/>
    </source>
</evidence>
<dbReference type="PANTHER" id="PTHR10920:SF18">
    <property type="entry name" value="RRNA METHYLTRANSFERASE 2, MITOCHONDRIAL"/>
    <property type="match status" value="1"/>
</dbReference>
<evidence type="ECO:0000256" key="12">
    <source>
        <dbReference type="PIRSR" id="PIRSR005461-1"/>
    </source>
</evidence>
<feature type="binding site" evidence="11">
    <location>
        <position position="121"/>
    </location>
    <ligand>
        <name>S-adenosyl-L-methionine</name>
        <dbReference type="ChEBI" id="CHEBI:59789"/>
    </ligand>
</feature>
<dbReference type="PANTHER" id="PTHR10920">
    <property type="entry name" value="RIBOSOMAL RNA METHYLTRANSFERASE"/>
    <property type="match status" value="1"/>
</dbReference>
<keyword evidence="3 11" id="KW-0808">Transferase</keyword>
<feature type="domain" description="Ribosomal RNA methyltransferase FtsJ" evidence="13">
    <location>
        <begin position="28"/>
        <end position="204"/>
    </location>
</feature>
<dbReference type="GO" id="GO:0008650">
    <property type="term" value="F:rRNA (uridine-2'-O-)-methyltransferase activity"/>
    <property type="evidence" value="ECO:0007669"/>
    <property type="project" value="UniProtKB-UniRule"/>
</dbReference>
<feature type="binding site" evidence="11">
    <location>
        <position position="96"/>
    </location>
    <ligand>
        <name>S-adenosyl-L-methionine</name>
        <dbReference type="ChEBI" id="CHEBI:59789"/>
    </ligand>
</feature>
<keyword evidence="11" id="KW-0963">Cytoplasm</keyword>
<dbReference type="Gene3D" id="3.40.50.150">
    <property type="entry name" value="Vaccinia Virus protein VP39"/>
    <property type="match status" value="1"/>
</dbReference>
<evidence type="ECO:0000256" key="2">
    <source>
        <dbReference type="ARBA" id="ARBA00022603"/>
    </source>
</evidence>
<evidence type="ECO:0000256" key="10">
    <source>
        <dbReference type="ARBA" id="ARBA00048970"/>
    </source>
</evidence>
<dbReference type="EMBL" id="CP025682">
    <property type="protein sequence ID" value="AUN94764.1"/>
    <property type="molecule type" value="Genomic_DNA"/>
</dbReference>
<dbReference type="InterPro" id="IPR002877">
    <property type="entry name" value="RNA_MeTrfase_FtsJ_dom"/>
</dbReference>
<feature type="active site" description="Proton acceptor" evidence="11 12">
    <location>
        <position position="161"/>
    </location>
</feature>
<organism evidence="14 15">
    <name type="scientific">Pseudazoarcus pumilus</name>
    <dbReference type="NCBI Taxonomy" id="2067960"/>
    <lineage>
        <taxon>Bacteria</taxon>
        <taxon>Pseudomonadati</taxon>
        <taxon>Pseudomonadota</taxon>
        <taxon>Betaproteobacteria</taxon>
        <taxon>Rhodocyclales</taxon>
        <taxon>Zoogloeaceae</taxon>
        <taxon>Pseudazoarcus</taxon>
    </lineage>
</organism>
<dbReference type="HAMAP" id="MF_01547">
    <property type="entry name" value="RNA_methyltr_E"/>
    <property type="match status" value="1"/>
</dbReference>
<keyword evidence="4 11" id="KW-0949">S-adenosyl-L-methionine</keyword>
<comment type="catalytic activity">
    <reaction evidence="10 11">
        <text>uridine(2552) in 23S rRNA + S-adenosyl-L-methionine = 2'-O-methyluridine(2552) in 23S rRNA + S-adenosyl-L-homocysteine + H(+)</text>
        <dbReference type="Rhea" id="RHEA:42720"/>
        <dbReference type="Rhea" id="RHEA-COMP:10202"/>
        <dbReference type="Rhea" id="RHEA-COMP:10203"/>
        <dbReference type="ChEBI" id="CHEBI:15378"/>
        <dbReference type="ChEBI" id="CHEBI:57856"/>
        <dbReference type="ChEBI" id="CHEBI:59789"/>
        <dbReference type="ChEBI" id="CHEBI:65315"/>
        <dbReference type="ChEBI" id="CHEBI:74478"/>
        <dbReference type="EC" id="2.1.1.166"/>
    </reaction>
</comment>
<name>A0A2I6S677_9RHOO</name>
<evidence type="ECO:0000256" key="5">
    <source>
        <dbReference type="ARBA" id="ARBA00037569"/>
    </source>
</evidence>
<dbReference type="OrthoDB" id="9790080at2"/>
<evidence type="ECO:0000256" key="3">
    <source>
        <dbReference type="ARBA" id="ARBA00022679"/>
    </source>
</evidence>
<keyword evidence="15" id="KW-1185">Reference proteome</keyword>
<dbReference type="SUPFAM" id="SSF53335">
    <property type="entry name" value="S-adenosyl-L-methionine-dependent methyltransferases"/>
    <property type="match status" value="1"/>
</dbReference>
<dbReference type="EC" id="2.1.1.166" evidence="6 11"/>
<feature type="binding site" evidence="11">
    <location>
        <position position="60"/>
    </location>
    <ligand>
        <name>S-adenosyl-L-methionine</name>
        <dbReference type="ChEBI" id="CHEBI:59789"/>
    </ligand>
</feature>
<dbReference type="GO" id="GO:0005737">
    <property type="term" value="C:cytoplasm"/>
    <property type="evidence" value="ECO:0007669"/>
    <property type="project" value="UniProtKB-SubCell"/>
</dbReference>
<dbReference type="Pfam" id="PF01728">
    <property type="entry name" value="FtsJ"/>
    <property type="match status" value="1"/>
</dbReference>
<evidence type="ECO:0000313" key="15">
    <source>
        <dbReference type="Proteomes" id="UP000242205"/>
    </source>
</evidence>
<dbReference type="FunFam" id="3.40.50.150:FF:000005">
    <property type="entry name" value="Ribosomal RNA large subunit methyltransferase E"/>
    <property type="match status" value="1"/>
</dbReference>
<dbReference type="PIRSF" id="PIRSF005461">
    <property type="entry name" value="23S_rRNA_mtase"/>
    <property type="match status" value="1"/>
</dbReference>
<reference evidence="14 15" key="1">
    <citation type="submission" date="2018-01" db="EMBL/GenBank/DDBJ databases">
        <authorList>
            <person name="Fu G.-Y."/>
        </authorList>
    </citation>
    <scope>NUCLEOTIDE SEQUENCE [LARGE SCALE GENOMIC DNA]</scope>
    <source>
        <strain evidence="14 15">SY39</strain>
    </source>
</reference>
<protein>
    <recommendedName>
        <fullName evidence="7 11">Ribosomal RNA large subunit methyltransferase E</fullName>
        <ecNumber evidence="6 11">2.1.1.166</ecNumber>
    </recommendedName>
    <alternativeName>
        <fullName evidence="9 11">23S rRNA Um2552 methyltransferase</fullName>
    </alternativeName>
    <alternativeName>
        <fullName evidence="8 11">rRNA (uridine-2'-O-)-methyltransferase</fullName>
    </alternativeName>
</protein>
<feature type="binding site" evidence="11">
    <location>
        <position position="80"/>
    </location>
    <ligand>
        <name>S-adenosyl-L-methionine</name>
        <dbReference type="ChEBI" id="CHEBI:59789"/>
    </ligand>
</feature>
<evidence type="ECO:0000256" key="8">
    <source>
        <dbReference type="ARBA" id="ARBA00041995"/>
    </source>
</evidence>
<dbReference type="RefSeq" id="WP_102246831.1">
    <property type="nucleotide sequence ID" value="NZ_CP025682.1"/>
</dbReference>
<evidence type="ECO:0000256" key="11">
    <source>
        <dbReference type="HAMAP-Rule" id="MF_01547"/>
    </source>
</evidence>
<comment type="function">
    <text evidence="5 11">Specifically methylates the uridine in position 2552 of 23S rRNA at the 2'-O position of the ribose in the fully assembled 50S ribosomal subunit.</text>
</comment>
<keyword evidence="1 11" id="KW-0698">rRNA processing</keyword>
<dbReference type="InterPro" id="IPR050082">
    <property type="entry name" value="RNA_methyltr_RlmE"/>
</dbReference>